<name>A0A915LDR3_ROMCU</name>
<dbReference type="SUPFAM" id="SSF54171">
    <property type="entry name" value="DNA-binding domain"/>
    <property type="match status" value="1"/>
</dbReference>
<sequence length="157" mass="17574">MKKNRATRKRRSSTMENDKIDATINDVIRSGTPCCSTAAAAAAAVDLSIKKRRSPPVVPDACRRQTFVHAVSSPPHHQQGLIGRVIYLTPDDRRLTNMEDVAKFLKEGKSNESSLDQFSFDPRVVSGEYYFIAQNGHAHKFTPEDTRPITRTLGYKI</sequence>
<dbReference type="InterPro" id="IPR016177">
    <property type="entry name" value="DNA-bd_dom_sf"/>
</dbReference>
<dbReference type="Gene3D" id="3.30.890.10">
    <property type="entry name" value="Methyl-cpg-binding Protein 2, Chain A"/>
    <property type="match status" value="1"/>
</dbReference>
<dbReference type="GO" id="GO:0003677">
    <property type="term" value="F:DNA binding"/>
    <property type="evidence" value="ECO:0007669"/>
    <property type="project" value="InterPro"/>
</dbReference>
<dbReference type="Pfam" id="PF01429">
    <property type="entry name" value="MBD"/>
    <property type="match status" value="1"/>
</dbReference>
<dbReference type="Proteomes" id="UP000887565">
    <property type="component" value="Unplaced"/>
</dbReference>
<evidence type="ECO:0000313" key="2">
    <source>
        <dbReference type="Proteomes" id="UP000887565"/>
    </source>
</evidence>
<dbReference type="InterPro" id="IPR001739">
    <property type="entry name" value="Methyl_CpG_DNA-bd"/>
</dbReference>
<dbReference type="AlphaFoldDB" id="A0A915LDR3"/>
<proteinExistence type="predicted"/>
<evidence type="ECO:0000313" key="3">
    <source>
        <dbReference type="WBParaSite" id="nRc.2.0.1.t47971-RA"/>
    </source>
</evidence>
<protein>
    <submittedName>
        <fullName evidence="3">MBD domain-containing protein</fullName>
    </submittedName>
</protein>
<reference evidence="3" key="1">
    <citation type="submission" date="2022-11" db="UniProtKB">
        <authorList>
            <consortium name="WormBaseParasite"/>
        </authorList>
    </citation>
    <scope>IDENTIFICATION</scope>
</reference>
<dbReference type="WBParaSite" id="nRc.2.0.1.t47971-RA">
    <property type="protein sequence ID" value="nRc.2.0.1.t47971-RA"/>
    <property type="gene ID" value="nRc.2.0.1.g47971"/>
</dbReference>
<organism evidence="2 3">
    <name type="scientific">Romanomermis culicivorax</name>
    <name type="common">Nematode worm</name>
    <dbReference type="NCBI Taxonomy" id="13658"/>
    <lineage>
        <taxon>Eukaryota</taxon>
        <taxon>Metazoa</taxon>
        <taxon>Ecdysozoa</taxon>
        <taxon>Nematoda</taxon>
        <taxon>Enoplea</taxon>
        <taxon>Dorylaimia</taxon>
        <taxon>Mermithida</taxon>
        <taxon>Mermithoidea</taxon>
        <taxon>Mermithidae</taxon>
        <taxon>Romanomermis</taxon>
    </lineage>
</organism>
<accession>A0A915LDR3</accession>
<evidence type="ECO:0000259" key="1">
    <source>
        <dbReference type="Pfam" id="PF01429"/>
    </source>
</evidence>
<feature type="domain" description="MBD" evidence="1">
    <location>
        <begin position="83"/>
        <end position="127"/>
    </location>
</feature>
<keyword evidence="2" id="KW-1185">Reference proteome</keyword>